<comment type="caution">
    <text evidence="5">The sequence shown here is derived from an EMBL/GenBank/DDBJ whole genome shotgun (WGS) entry which is preliminary data.</text>
</comment>
<comment type="cofactor">
    <cofactor evidence="1">
        <name>Mg(2+)</name>
        <dbReference type="ChEBI" id="CHEBI:18420"/>
    </cofactor>
</comment>
<accession>A0ABU5Z8L3</accession>
<name>A0ABU5Z8L3_9FLAO</name>
<dbReference type="RefSeq" id="WP_323983306.1">
    <property type="nucleotide sequence ID" value="NZ_JAYKBW010000007.1"/>
</dbReference>
<reference evidence="5 6" key="1">
    <citation type="submission" date="2023-12" db="EMBL/GenBank/DDBJ databases">
        <title>Genomic sequences of Capnocytophaga and Parvimonas strains.</title>
        <authorList>
            <person name="Watt R.M."/>
            <person name="Wang M."/>
            <person name="Yang T."/>
            <person name="Tong W.M."/>
        </authorList>
    </citation>
    <scope>NUCLEOTIDE SEQUENCE [LARGE SCALE GENOMIC DNA]</scope>
    <source>
        <strain evidence="5 6">CCUG 13096</strain>
    </source>
</reference>
<gene>
    <name evidence="5" type="ORF">VJJ08_06930</name>
</gene>
<dbReference type="InterPro" id="IPR011856">
    <property type="entry name" value="tRNA_endonuc-like_dom_sf"/>
</dbReference>
<dbReference type="Proteomes" id="UP001311730">
    <property type="component" value="Unassembled WGS sequence"/>
</dbReference>
<keyword evidence="6" id="KW-1185">Reference proteome</keyword>
<sequence length="122" mass="14215">MDNKNHLTMYQESQLQQMCVRYFRYVYPQYIIYATPNGGTRNPIEAKRLKAEGVLAGVADLTILLPQGKSLYIEMKIKGNKQTEHQKVFQQKAEALGYKYYVCYSFDEFKAIIEKELTTTNN</sequence>
<organism evidence="5 6">
    <name type="scientific">Capnocytophaga gingivalis</name>
    <dbReference type="NCBI Taxonomy" id="1017"/>
    <lineage>
        <taxon>Bacteria</taxon>
        <taxon>Pseudomonadati</taxon>
        <taxon>Bacteroidota</taxon>
        <taxon>Flavobacteriia</taxon>
        <taxon>Flavobacteriales</taxon>
        <taxon>Flavobacteriaceae</taxon>
        <taxon>Capnocytophaga</taxon>
    </lineage>
</organism>
<keyword evidence="2" id="KW-0540">Nuclease</keyword>
<evidence type="ECO:0000313" key="6">
    <source>
        <dbReference type="Proteomes" id="UP001311730"/>
    </source>
</evidence>
<dbReference type="SMART" id="SM00990">
    <property type="entry name" value="VRR_NUC"/>
    <property type="match status" value="1"/>
</dbReference>
<feature type="domain" description="VRR-NUC" evidence="4">
    <location>
        <begin position="10"/>
        <end position="107"/>
    </location>
</feature>
<protein>
    <submittedName>
        <fullName evidence="5">VRR-NUC domain-containing protein</fullName>
    </submittedName>
</protein>
<proteinExistence type="predicted"/>
<dbReference type="InterPro" id="IPR014883">
    <property type="entry name" value="VRR_NUC"/>
</dbReference>
<evidence type="ECO:0000256" key="1">
    <source>
        <dbReference type="ARBA" id="ARBA00001946"/>
    </source>
</evidence>
<evidence type="ECO:0000313" key="5">
    <source>
        <dbReference type="EMBL" id="MEB3075028.1"/>
    </source>
</evidence>
<dbReference type="EMBL" id="JAYKBW010000007">
    <property type="protein sequence ID" value="MEB3075028.1"/>
    <property type="molecule type" value="Genomic_DNA"/>
</dbReference>
<evidence type="ECO:0000259" key="4">
    <source>
        <dbReference type="SMART" id="SM00990"/>
    </source>
</evidence>
<evidence type="ECO:0000256" key="2">
    <source>
        <dbReference type="ARBA" id="ARBA00022722"/>
    </source>
</evidence>
<evidence type="ECO:0000256" key="3">
    <source>
        <dbReference type="ARBA" id="ARBA00022801"/>
    </source>
</evidence>
<dbReference type="Pfam" id="PF08774">
    <property type="entry name" value="VRR_NUC"/>
    <property type="match status" value="1"/>
</dbReference>
<dbReference type="Gene3D" id="3.40.1350.10">
    <property type="match status" value="1"/>
</dbReference>
<keyword evidence="3" id="KW-0378">Hydrolase</keyword>